<reference evidence="2" key="1">
    <citation type="submission" date="2023-03" db="EMBL/GenBank/DDBJ databases">
        <title>Massive genome expansion in bonnet fungi (Mycena s.s.) driven by repeated elements and novel gene families across ecological guilds.</title>
        <authorList>
            <consortium name="Lawrence Berkeley National Laboratory"/>
            <person name="Harder C.B."/>
            <person name="Miyauchi S."/>
            <person name="Viragh M."/>
            <person name="Kuo A."/>
            <person name="Thoen E."/>
            <person name="Andreopoulos B."/>
            <person name="Lu D."/>
            <person name="Skrede I."/>
            <person name="Drula E."/>
            <person name="Henrissat B."/>
            <person name="Morin E."/>
            <person name="Kohler A."/>
            <person name="Barry K."/>
            <person name="LaButti K."/>
            <person name="Morin E."/>
            <person name="Salamov A."/>
            <person name="Lipzen A."/>
            <person name="Mereny Z."/>
            <person name="Hegedus B."/>
            <person name="Baldrian P."/>
            <person name="Stursova M."/>
            <person name="Weitz H."/>
            <person name="Taylor A."/>
            <person name="Grigoriev I.V."/>
            <person name="Nagy L.G."/>
            <person name="Martin F."/>
            <person name="Kauserud H."/>
        </authorList>
    </citation>
    <scope>NUCLEOTIDE SEQUENCE</scope>
    <source>
        <strain evidence="2">CBHHK002</strain>
    </source>
</reference>
<proteinExistence type="predicted"/>
<sequence>MLSLSHHGCYTSYLAFFLLWTLFPHLPAHCSHLQLHIPFLGNSGASFSCAWILCLPHCVHLLLPR</sequence>
<evidence type="ECO:0000313" key="2">
    <source>
        <dbReference type="EMBL" id="KAJ7315424.1"/>
    </source>
</evidence>
<accession>A0AAD6ZBX4</accession>
<evidence type="ECO:0000256" key="1">
    <source>
        <dbReference type="SAM" id="Phobius"/>
    </source>
</evidence>
<evidence type="ECO:0000313" key="3">
    <source>
        <dbReference type="Proteomes" id="UP001218218"/>
    </source>
</evidence>
<dbReference type="EMBL" id="JARIHO010000062">
    <property type="protein sequence ID" value="KAJ7315424.1"/>
    <property type="molecule type" value="Genomic_DNA"/>
</dbReference>
<feature type="transmembrane region" description="Helical" evidence="1">
    <location>
        <begin position="7"/>
        <end position="23"/>
    </location>
</feature>
<keyword evidence="1" id="KW-1133">Transmembrane helix</keyword>
<gene>
    <name evidence="2" type="ORF">DFH08DRAFT_893865</name>
</gene>
<name>A0AAD6ZBX4_9AGAR</name>
<dbReference type="AlphaFoldDB" id="A0AAD6ZBX4"/>
<dbReference type="Proteomes" id="UP001218218">
    <property type="component" value="Unassembled WGS sequence"/>
</dbReference>
<comment type="caution">
    <text evidence="2">The sequence shown here is derived from an EMBL/GenBank/DDBJ whole genome shotgun (WGS) entry which is preliminary data.</text>
</comment>
<feature type="transmembrane region" description="Helical" evidence="1">
    <location>
        <begin position="43"/>
        <end position="63"/>
    </location>
</feature>
<keyword evidence="1" id="KW-0472">Membrane</keyword>
<keyword evidence="1" id="KW-0812">Transmembrane</keyword>
<protein>
    <submittedName>
        <fullName evidence="2">Uncharacterized protein</fullName>
    </submittedName>
</protein>
<keyword evidence="3" id="KW-1185">Reference proteome</keyword>
<organism evidence="2 3">
    <name type="scientific">Mycena albidolilacea</name>
    <dbReference type="NCBI Taxonomy" id="1033008"/>
    <lineage>
        <taxon>Eukaryota</taxon>
        <taxon>Fungi</taxon>
        <taxon>Dikarya</taxon>
        <taxon>Basidiomycota</taxon>
        <taxon>Agaricomycotina</taxon>
        <taxon>Agaricomycetes</taxon>
        <taxon>Agaricomycetidae</taxon>
        <taxon>Agaricales</taxon>
        <taxon>Marasmiineae</taxon>
        <taxon>Mycenaceae</taxon>
        <taxon>Mycena</taxon>
    </lineage>
</organism>